<name>A0A0D3JJ19_EMIH1</name>
<dbReference type="AlphaFoldDB" id="A0A0D3JJ19"/>
<dbReference type="GeneID" id="17269051"/>
<organism evidence="8 9">
    <name type="scientific">Emiliania huxleyi (strain CCMP1516)</name>
    <dbReference type="NCBI Taxonomy" id="280463"/>
    <lineage>
        <taxon>Eukaryota</taxon>
        <taxon>Haptista</taxon>
        <taxon>Haptophyta</taxon>
        <taxon>Prymnesiophyceae</taxon>
        <taxon>Isochrysidales</taxon>
        <taxon>Noelaerhabdaceae</taxon>
        <taxon>Emiliania</taxon>
    </lineage>
</organism>
<evidence type="ECO:0000256" key="5">
    <source>
        <dbReference type="SAM" id="MobiDB-lite"/>
    </source>
</evidence>
<evidence type="ECO:0000256" key="2">
    <source>
        <dbReference type="ARBA" id="ARBA00022771"/>
    </source>
</evidence>
<dbReference type="GO" id="GO:0003700">
    <property type="term" value="F:DNA-binding transcription factor activity"/>
    <property type="evidence" value="ECO:0007669"/>
    <property type="project" value="InterPro"/>
</dbReference>
<feature type="domain" description="C3H1-type" evidence="6">
    <location>
        <begin position="476"/>
        <end position="503"/>
    </location>
</feature>
<evidence type="ECO:0000313" key="8">
    <source>
        <dbReference type="EnsemblProtists" id="EOD23504"/>
    </source>
</evidence>
<sequence length="700" mass="72671">PIRGKRRVGKSRVALGTFDTAVEAAVAYARAVAEEAAAPAGPAAPASGPAQAATVGTVVAPTESQAGLASAASVVGQEGMAGAEAEGGEEGEAAAGLVTESEGYRLHLSSRGGGPRKLKTDGKSSTGYLGVFRREDCGRLKFVAQVSLHDGHRMRLTYLGVFPTAVKAAVAVAKAKLRSSSGGPSAAVQVGLVPTAPPRRAPLAAEAEGLRLHLSSRSNNTGYKGVYKDGSRFKARDRVDGRRGRVDGKTVSLGTFDTAVEAAVAYAWGVGQAPVQGSAAAGSEALDSDEGEGEGEEGEARCLWVACDRCDRWRRLPAETPGPLPAKWFCWMHPDPARRQCEAPEDEWEEDSVAADAAEDGLEEGAGAAEAVAEPMDEEDEAAGEAYWVDAEVDEEATEGEATDEEAEAADGDVVAAEAAEAAGAEGAEGAAGAADRVRTAKRPYEPPEGPPPKHRSAVAPPSVPTRRLTDAKLVGLPAGLCGQYQQGLCHKGGKCKWRHELWPGLQERLRMAKRPLEPFEGPPPKRRSDAARGPPSSASLSSSSSSSAAAAAESAPPHAPAEAAVLLCGNTHECNCGAFGCILPAGHGGPHDFTLPAKRARCEERPFDPDVEAAAALGSQGRLQSPELGAAEAALLAKLLAVAARLKDEGSPEATAVHWRPRATQATFAGDYYAFRLAEPARHYRSRIELIKALEAGLT</sequence>
<dbReference type="InterPro" id="IPR011124">
    <property type="entry name" value="Znf_CW"/>
</dbReference>
<dbReference type="EnsemblProtists" id="EOD23504">
    <property type="protein sequence ID" value="EOD23504"/>
    <property type="gene ID" value="EMIHUDRAFT_123683"/>
</dbReference>
<evidence type="ECO:0000313" key="9">
    <source>
        <dbReference type="Proteomes" id="UP000013827"/>
    </source>
</evidence>
<evidence type="ECO:0000256" key="3">
    <source>
        <dbReference type="ARBA" id="ARBA00022833"/>
    </source>
</evidence>
<reference evidence="8" key="2">
    <citation type="submission" date="2024-10" db="UniProtKB">
        <authorList>
            <consortium name="EnsemblProtists"/>
        </authorList>
    </citation>
    <scope>IDENTIFICATION</scope>
</reference>
<feature type="compositionally biased region" description="Low complexity" evidence="5">
    <location>
        <begin position="420"/>
        <end position="435"/>
    </location>
</feature>
<dbReference type="PROSITE" id="PS50103">
    <property type="entry name" value="ZF_C3H1"/>
    <property type="match status" value="1"/>
</dbReference>
<feature type="domain" description="CW-type" evidence="7">
    <location>
        <begin position="298"/>
        <end position="349"/>
    </location>
</feature>
<accession>A0A0D3JJ19</accession>
<feature type="zinc finger region" description="C3H1-type" evidence="4">
    <location>
        <begin position="476"/>
        <end position="503"/>
    </location>
</feature>
<proteinExistence type="predicted"/>
<evidence type="ECO:0000259" key="7">
    <source>
        <dbReference type="PROSITE" id="PS51050"/>
    </source>
</evidence>
<keyword evidence="3 4" id="KW-0862">Zinc</keyword>
<evidence type="ECO:0000256" key="1">
    <source>
        <dbReference type="ARBA" id="ARBA00022723"/>
    </source>
</evidence>
<dbReference type="HOGENOM" id="CLU_394140_0_0_1"/>
<dbReference type="PROSITE" id="PS51050">
    <property type="entry name" value="ZF_CW"/>
    <property type="match status" value="1"/>
</dbReference>
<dbReference type="RefSeq" id="XP_005775933.1">
    <property type="nucleotide sequence ID" value="XM_005775876.1"/>
</dbReference>
<dbReference type="Gene3D" id="3.30.40.100">
    <property type="match status" value="1"/>
</dbReference>
<keyword evidence="1 4" id="KW-0479">Metal-binding</keyword>
<dbReference type="PANTHER" id="PTHR31677:SF246">
    <property type="entry name" value="ETHYLENE-RESPONSIVE TRANSCRIPTION FACTOR ERF105"/>
    <property type="match status" value="1"/>
</dbReference>
<dbReference type="Pfam" id="PF07496">
    <property type="entry name" value="zf-CW"/>
    <property type="match status" value="1"/>
</dbReference>
<keyword evidence="9" id="KW-1185">Reference proteome</keyword>
<dbReference type="InterPro" id="IPR000571">
    <property type="entry name" value="Znf_CCCH"/>
</dbReference>
<feature type="compositionally biased region" description="Low complexity" evidence="5">
    <location>
        <begin position="535"/>
        <end position="556"/>
    </location>
</feature>
<dbReference type="Proteomes" id="UP000013827">
    <property type="component" value="Unassembled WGS sequence"/>
</dbReference>
<protein>
    <recommendedName>
        <fullName evidence="10">CW-type domain-containing protein</fullName>
    </recommendedName>
</protein>
<dbReference type="PaxDb" id="2903-EOD23504"/>
<feature type="region of interest" description="Disordered" evidence="5">
    <location>
        <begin position="420"/>
        <end position="465"/>
    </location>
</feature>
<dbReference type="Gene3D" id="3.30.730.10">
    <property type="entry name" value="AP2/ERF domain"/>
    <property type="match status" value="1"/>
</dbReference>
<dbReference type="GO" id="GO:0008270">
    <property type="term" value="F:zinc ion binding"/>
    <property type="evidence" value="ECO:0007669"/>
    <property type="project" value="UniProtKB-KW"/>
</dbReference>
<dbReference type="PANTHER" id="PTHR31677">
    <property type="entry name" value="AP2 DOMAIN CLASS TRANSCRIPTION FACTOR"/>
    <property type="match status" value="1"/>
</dbReference>
<dbReference type="KEGG" id="ehx:EMIHUDRAFT_123683"/>
<reference evidence="9" key="1">
    <citation type="journal article" date="2013" name="Nature">
        <title>Pan genome of the phytoplankton Emiliania underpins its global distribution.</title>
        <authorList>
            <person name="Read B.A."/>
            <person name="Kegel J."/>
            <person name="Klute M.J."/>
            <person name="Kuo A."/>
            <person name="Lefebvre S.C."/>
            <person name="Maumus F."/>
            <person name="Mayer C."/>
            <person name="Miller J."/>
            <person name="Monier A."/>
            <person name="Salamov A."/>
            <person name="Young J."/>
            <person name="Aguilar M."/>
            <person name="Claverie J.M."/>
            <person name="Frickenhaus S."/>
            <person name="Gonzalez K."/>
            <person name="Herman E.K."/>
            <person name="Lin Y.C."/>
            <person name="Napier J."/>
            <person name="Ogata H."/>
            <person name="Sarno A.F."/>
            <person name="Shmutz J."/>
            <person name="Schroeder D."/>
            <person name="de Vargas C."/>
            <person name="Verret F."/>
            <person name="von Dassow P."/>
            <person name="Valentin K."/>
            <person name="Van de Peer Y."/>
            <person name="Wheeler G."/>
            <person name="Dacks J.B."/>
            <person name="Delwiche C.F."/>
            <person name="Dyhrman S.T."/>
            <person name="Glockner G."/>
            <person name="John U."/>
            <person name="Richards T."/>
            <person name="Worden A.Z."/>
            <person name="Zhang X."/>
            <person name="Grigoriev I.V."/>
            <person name="Allen A.E."/>
            <person name="Bidle K."/>
            <person name="Borodovsky M."/>
            <person name="Bowler C."/>
            <person name="Brownlee C."/>
            <person name="Cock J.M."/>
            <person name="Elias M."/>
            <person name="Gladyshev V.N."/>
            <person name="Groth M."/>
            <person name="Guda C."/>
            <person name="Hadaegh A."/>
            <person name="Iglesias-Rodriguez M.D."/>
            <person name="Jenkins J."/>
            <person name="Jones B.M."/>
            <person name="Lawson T."/>
            <person name="Leese F."/>
            <person name="Lindquist E."/>
            <person name="Lobanov A."/>
            <person name="Lomsadze A."/>
            <person name="Malik S.B."/>
            <person name="Marsh M.E."/>
            <person name="Mackinder L."/>
            <person name="Mock T."/>
            <person name="Mueller-Roeber B."/>
            <person name="Pagarete A."/>
            <person name="Parker M."/>
            <person name="Probert I."/>
            <person name="Quesneville H."/>
            <person name="Raines C."/>
            <person name="Rensing S.A."/>
            <person name="Riano-Pachon D.M."/>
            <person name="Richier S."/>
            <person name="Rokitta S."/>
            <person name="Shiraiwa Y."/>
            <person name="Soanes D.M."/>
            <person name="van der Giezen M."/>
            <person name="Wahlund T.M."/>
            <person name="Williams B."/>
            <person name="Wilson W."/>
            <person name="Wolfe G."/>
            <person name="Wurch L.L."/>
        </authorList>
    </citation>
    <scope>NUCLEOTIDE SEQUENCE</scope>
</reference>
<evidence type="ECO:0008006" key="10">
    <source>
        <dbReference type="Google" id="ProtNLM"/>
    </source>
</evidence>
<keyword evidence="2 4" id="KW-0863">Zinc-finger</keyword>
<dbReference type="InterPro" id="IPR036955">
    <property type="entry name" value="AP2/ERF_dom_sf"/>
</dbReference>
<feature type="region of interest" description="Disordered" evidence="5">
    <location>
        <begin position="516"/>
        <end position="556"/>
    </location>
</feature>
<feature type="compositionally biased region" description="Basic and acidic residues" evidence="5">
    <location>
        <begin position="436"/>
        <end position="446"/>
    </location>
</feature>
<evidence type="ECO:0000256" key="4">
    <source>
        <dbReference type="PROSITE-ProRule" id="PRU00723"/>
    </source>
</evidence>
<evidence type="ECO:0000259" key="6">
    <source>
        <dbReference type="PROSITE" id="PS50103"/>
    </source>
</evidence>